<dbReference type="PROSITE" id="PS50089">
    <property type="entry name" value="ZF_RING_2"/>
    <property type="match status" value="1"/>
</dbReference>
<comment type="subcellular location">
    <subcellularLocation>
        <location evidence="1">Membrane</location>
        <topology evidence="1">Single-pass membrane protein</topology>
    </subcellularLocation>
</comment>
<accession>A0A328E9G9</accession>
<dbReference type="GO" id="GO:0016567">
    <property type="term" value="P:protein ubiquitination"/>
    <property type="evidence" value="ECO:0007669"/>
    <property type="project" value="TreeGrafter"/>
</dbReference>
<dbReference type="PANTHER" id="PTHR45768:SF16">
    <property type="entry name" value="E3 UBIQUITIN-PROTEIN LIGASE ATL4"/>
    <property type="match status" value="1"/>
</dbReference>
<feature type="region of interest" description="Disordered" evidence="13">
    <location>
        <begin position="243"/>
        <end position="269"/>
    </location>
</feature>
<evidence type="ECO:0000313" key="17">
    <source>
        <dbReference type="Proteomes" id="UP000249390"/>
    </source>
</evidence>
<keyword evidence="5" id="KW-0479">Metal-binding</keyword>
<dbReference type="Proteomes" id="UP000249390">
    <property type="component" value="Unassembled WGS sequence"/>
</dbReference>
<evidence type="ECO:0000256" key="14">
    <source>
        <dbReference type="SAM" id="Phobius"/>
    </source>
</evidence>
<dbReference type="CDD" id="cd16461">
    <property type="entry name" value="RING-H2_EL5-like"/>
    <property type="match status" value="1"/>
</dbReference>
<evidence type="ECO:0000259" key="15">
    <source>
        <dbReference type="PROSITE" id="PS50089"/>
    </source>
</evidence>
<dbReference type="AlphaFoldDB" id="A0A328E9G9"/>
<evidence type="ECO:0000256" key="2">
    <source>
        <dbReference type="ARBA" id="ARBA00004906"/>
    </source>
</evidence>
<evidence type="ECO:0000256" key="3">
    <source>
        <dbReference type="ARBA" id="ARBA00022679"/>
    </source>
</evidence>
<dbReference type="InterPro" id="IPR013083">
    <property type="entry name" value="Znf_RING/FYVE/PHD"/>
</dbReference>
<evidence type="ECO:0000256" key="1">
    <source>
        <dbReference type="ARBA" id="ARBA00004167"/>
    </source>
</evidence>
<dbReference type="GO" id="GO:0016740">
    <property type="term" value="F:transferase activity"/>
    <property type="evidence" value="ECO:0007669"/>
    <property type="project" value="UniProtKB-KW"/>
</dbReference>
<dbReference type="InterPro" id="IPR001841">
    <property type="entry name" value="Znf_RING"/>
</dbReference>
<evidence type="ECO:0000256" key="7">
    <source>
        <dbReference type="ARBA" id="ARBA00022786"/>
    </source>
</evidence>
<dbReference type="Gene3D" id="3.30.40.10">
    <property type="entry name" value="Zinc/RING finger domain, C3HC4 (zinc finger)"/>
    <property type="match status" value="1"/>
</dbReference>
<dbReference type="Pfam" id="PF13639">
    <property type="entry name" value="zf-RING_2"/>
    <property type="match status" value="1"/>
</dbReference>
<feature type="compositionally biased region" description="Polar residues" evidence="13">
    <location>
        <begin position="21"/>
        <end position="31"/>
    </location>
</feature>
<feature type="transmembrane region" description="Helical" evidence="14">
    <location>
        <begin position="45"/>
        <end position="66"/>
    </location>
</feature>
<keyword evidence="3" id="KW-0808">Transferase</keyword>
<dbReference type="GO" id="GO:0016020">
    <property type="term" value="C:membrane"/>
    <property type="evidence" value="ECO:0007669"/>
    <property type="project" value="UniProtKB-SubCell"/>
</dbReference>
<keyword evidence="10 14" id="KW-0472">Membrane</keyword>
<reference evidence="16 17" key="1">
    <citation type="submission" date="2018-06" db="EMBL/GenBank/DDBJ databases">
        <title>The Genome of Cuscuta australis (Dodder) Provides Insight into the Evolution of Plant Parasitism.</title>
        <authorList>
            <person name="Liu H."/>
        </authorList>
    </citation>
    <scope>NUCLEOTIDE SEQUENCE [LARGE SCALE GENOMIC DNA]</scope>
    <source>
        <strain evidence="17">cv. Yunnan</strain>
        <tissue evidence="16">Vines</tissue>
    </source>
</reference>
<evidence type="ECO:0000313" key="16">
    <source>
        <dbReference type="EMBL" id="RAL53986.1"/>
    </source>
</evidence>
<gene>
    <name evidence="16" type="ORF">DM860_004457</name>
</gene>
<sequence length="337" mass="35692">MSAGIFSPPFFPTGGSPLPTSATVFQPQQPADSPPISTPSNSSSIVIVVIVIASAVIVSASIYLLLRLMSRGCNRTHDAAEDVISSSAASAAAAAARRPSLEAVEALPLFTFGSVTGNLTGADCAVCLSKFVAHDRLRLLPLCCHAFHAQCIDAWLSANQSCPLCRSPVYPTEADVLRKILSVSNDRGNANSGSFRVEIGSISRRRGGDPASAAGNSQRSYSVGSSLEYVVDDGREVSVQSIHRRGASECTDKESIGAPVPESPGDNLAREVSRGRSWLREYVDRIASFSVSSRTISGRFFGGSSRRSDVVVPIDDDLEAGRVGEEISELFRWLSAV</sequence>
<dbReference type="PANTHER" id="PTHR45768">
    <property type="entry name" value="E3 UBIQUITIN-PROTEIN LIGASE RNF13-LIKE"/>
    <property type="match status" value="1"/>
</dbReference>
<evidence type="ECO:0000256" key="10">
    <source>
        <dbReference type="ARBA" id="ARBA00023136"/>
    </source>
</evidence>
<keyword evidence="6 12" id="KW-0863">Zinc-finger</keyword>
<organism evidence="16 17">
    <name type="scientific">Cuscuta australis</name>
    <dbReference type="NCBI Taxonomy" id="267555"/>
    <lineage>
        <taxon>Eukaryota</taxon>
        <taxon>Viridiplantae</taxon>
        <taxon>Streptophyta</taxon>
        <taxon>Embryophyta</taxon>
        <taxon>Tracheophyta</taxon>
        <taxon>Spermatophyta</taxon>
        <taxon>Magnoliopsida</taxon>
        <taxon>eudicotyledons</taxon>
        <taxon>Gunneridae</taxon>
        <taxon>Pentapetalae</taxon>
        <taxon>asterids</taxon>
        <taxon>lamiids</taxon>
        <taxon>Solanales</taxon>
        <taxon>Convolvulaceae</taxon>
        <taxon>Cuscuteae</taxon>
        <taxon>Cuscuta</taxon>
        <taxon>Cuscuta subgen. Grammica</taxon>
        <taxon>Cuscuta sect. Cleistogrammica</taxon>
    </lineage>
</organism>
<dbReference type="GO" id="GO:0008270">
    <property type="term" value="F:zinc ion binding"/>
    <property type="evidence" value="ECO:0007669"/>
    <property type="project" value="UniProtKB-KW"/>
</dbReference>
<evidence type="ECO:0000256" key="12">
    <source>
        <dbReference type="PROSITE-ProRule" id="PRU00175"/>
    </source>
</evidence>
<evidence type="ECO:0000256" key="6">
    <source>
        <dbReference type="ARBA" id="ARBA00022771"/>
    </source>
</evidence>
<feature type="domain" description="RING-type" evidence="15">
    <location>
        <begin position="124"/>
        <end position="166"/>
    </location>
</feature>
<evidence type="ECO:0000256" key="11">
    <source>
        <dbReference type="ARBA" id="ARBA00024209"/>
    </source>
</evidence>
<evidence type="ECO:0000256" key="8">
    <source>
        <dbReference type="ARBA" id="ARBA00022833"/>
    </source>
</evidence>
<evidence type="ECO:0000256" key="9">
    <source>
        <dbReference type="ARBA" id="ARBA00022989"/>
    </source>
</evidence>
<comment type="caution">
    <text evidence="16">The sequence shown here is derived from an EMBL/GenBank/DDBJ whole genome shotgun (WGS) entry which is preliminary data.</text>
</comment>
<evidence type="ECO:0000256" key="4">
    <source>
        <dbReference type="ARBA" id="ARBA00022692"/>
    </source>
</evidence>
<keyword evidence="17" id="KW-1185">Reference proteome</keyword>
<protein>
    <recommendedName>
        <fullName evidence="15">RING-type domain-containing protein</fullName>
    </recommendedName>
</protein>
<dbReference type="EMBL" id="NQVE01000015">
    <property type="protein sequence ID" value="RAL53986.1"/>
    <property type="molecule type" value="Genomic_DNA"/>
</dbReference>
<keyword evidence="9 14" id="KW-1133">Transmembrane helix</keyword>
<feature type="region of interest" description="Disordered" evidence="13">
    <location>
        <begin position="21"/>
        <end position="40"/>
    </location>
</feature>
<dbReference type="SMART" id="SM00184">
    <property type="entry name" value="RING"/>
    <property type="match status" value="1"/>
</dbReference>
<comment type="similarity">
    <text evidence="11">Belongs to the RING-type zinc finger family. ATL subfamily.</text>
</comment>
<dbReference type="SUPFAM" id="SSF57850">
    <property type="entry name" value="RING/U-box"/>
    <property type="match status" value="1"/>
</dbReference>
<keyword evidence="7" id="KW-0833">Ubl conjugation pathway</keyword>
<proteinExistence type="inferred from homology"/>
<keyword evidence="4 14" id="KW-0812">Transmembrane</keyword>
<evidence type="ECO:0000256" key="13">
    <source>
        <dbReference type="SAM" id="MobiDB-lite"/>
    </source>
</evidence>
<evidence type="ECO:0000256" key="5">
    <source>
        <dbReference type="ARBA" id="ARBA00022723"/>
    </source>
</evidence>
<name>A0A328E9G9_9ASTE</name>
<keyword evidence="8" id="KW-0862">Zinc</keyword>
<feature type="compositionally biased region" description="Basic and acidic residues" evidence="13">
    <location>
        <begin position="246"/>
        <end position="255"/>
    </location>
</feature>
<comment type="pathway">
    <text evidence="2">Protein modification; protein ubiquitination.</text>
</comment>